<protein>
    <submittedName>
        <fullName evidence="2">Uncharacterized protein</fullName>
    </submittedName>
</protein>
<organism evidence="2 3">
    <name type="scientific">Ataeniobius toweri</name>
    <dbReference type="NCBI Taxonomy" id="208326"/>
    <lineage>
        <taxon>Eukaryota</taxon>
        <taxon>Metazoa</taxon>
        <taxon>Chordata</taxon>
        <taxon>Craniata</taxon>
        <taxon>Vertebrata</taxon>
        <taxon>Euteleostomi</taxon>
        <taxon>Actinopterygii</taxon>
        <taxon>Neopterygii</taxon>
        <taxon>Teleostei</taxon>
        <taxon>Neoteleostei</taxon>
        <taxon>Acanthomorphata</taxon>
        <taxon>Ovalentaria</taxon>
        <taxon>Atherinomorphae</taxon>
        <taxon>Cyprinodontiformes</taxon>
        <taxon>Goodeidae</taxon>
        <taxon>Ataeniobius</taxon>
    </lineage>
</organism>
<feature type="signal peptide" evidence="1">
    <location>
        <begin position="1"/>
        <end position="27"/>
    </location>
</feature>
<proteinExistence type="predicted"/>
<accession>A0ABU7C349</accession>
<evidence type="ECO:0000313" key="2">
    <source>
        <dbReference type="EMBL" id="MED6256014.1"/>
    </source>
</evidence>
<gene>
    <name evidence="2" type="ORF">ATANTOWER_018353</name>
</gene>
<keyword evidence="1" id="KW-0732">Signal</keyword>
<evidence type="ECO:0000313" key="3">
    <source>
        <dbReference type="Proteomes" id="UP001345963"/>
    </source>
</evidence>
<sequence>MAGLSVSKWTLSLLLLSFFMSFKQTSANPICTTNCSINEFQKNVNALGDLAEVRGHLEHCVSEICILTHSGQRIESTGLGFRYALHNMTDLPMGCSILAVTSDREN</sequence>
<reference evidence="2 3" key="1">
    <citation type="submission" date="2021-07" db="EMBL/GenBank/DDBJ databases">
        <authorList>
            <person name="Palmer J.M."/>
        </authorList>
    </citation>
    <scope>NUCLEOTIDE SEQUENCE [LARGE SCALE GENOMIC DNA]</scope>
    <source>
        <strain evidence="2 3">AT_MEX2019</strain>
        <tissue evidence="2">Muscle</tissue>
    </source>
</reference>
<comment type="caution">
    <text evidence="2">The sequence shown here is derived from an EMBL/GenBank/DDBJ whole genome shotgun (WGS) entry which is preliminary data.</text>
</comment>
<name>A0ABU7C349_9TELE</name>
<feature type="chain" id="PRO_5045412476" evidence="1">
    <location>
        <begin position="28"/>
        <end position="106"/>
    </location>
</feature>
<dbReference type="EMBL" id="JAHUTI010072644">
    <property type="protein sequence ID" value="MED6256014.1"/>
    <property type="molecule type" value="Genomic_DNA"/>
</dbReference>
<keyword evidence="3" id="KW-1185">Reference proteome</keyword>
<dbReference type="Proteomes" id="UP001345963">
    <property type="component" value="Unassembled WGS sequence"/>
</dbReference>
<evidence type="ECO:0000256" key="1">
    <source>
        <dbReference type="SAM" id="SignalP"/>
    </source>
</evidence>